<keyword evidence="8" id="KW-1185">Reference proteome</keyword>
<dbReference type="Pfam" id="PF02836">
    <property type="entry name" value="Glyco_hydro_2_C"/>
    <property type="match status" value="1"/>
</dbReference>
<dbReference type="SUPFAM" id="SSF49785">
    <property type="entry name" value="Galactose-binding domain-like"/>
    <property type="match status" value="1"/>
</dbReference>
<dbReference type="GO" id="GO:0004553">
    <property type="term" value="F:hydrolase activity, hydrolyzing O-glycosyl compounds"/>
    <property type="evidence" value="ECO:0007669"/>
    <property type="project" value="InterPro"/>
</dbReference>
<dbReference type="EMBL" id="BMDT01000004">
    <property type="protein sequence ID" value="GGI65532.1"/>
    <property type="molecule type" value="Genomic_DNA"/>
</dbReference>
<name>A0A917JGQ9_9ENTE</name>
<dbReference type="InterPro" id="IPR006102">
    <property type="entry name" value="Ig-like_GH2"/>
</dbReference>
<dbReference type="PANTHER" id="PTHR42732:SF3">
    <property type="entry name" value="HYDROLASE"/>
    <property type="match status" value="1"/>
</dbReference>
<dbReference type="SUPFAM" id="SSF49303">
    <property type="entry name" value="beta-Galactosidase/glucuronidase domain"/>
    <property type="match status" value="1"/>
</dbReference>
<dbReference type="Pfam" id="PF02837">
    <property type="entry name" value="Glyco_hydro_2_N"/>
    <property type="match status" value="1"/>
</dbReference>
<reference evidence="7" key="2">
    <citation type="submission" date="2020-09" db="EMBL/GenBank/DDBJ databases">
        <authorList>
            <person name="Sun Q."/>
            <person name="Sedlacek I."/>
        </authorList>
    </citation>
    <scope>NUCLEOTIDE SEQUENCE</scope>
    <source>
        <strain evidence="7">CCM 8433</strain>
    </source>
</reference>
<comment type="similarity">
    <text evidence="1">Belongs to the glycosyl hydrolase 2 family.</text>
</comment>
<keyword evidence="3" id="KW-0326">Glycosidase</keyword>
<dbReference type="PANTHER" id="PTHR42732">
    <property type="entry name" value="BETA-GALACTOSIDASE"/>
    <property type="match status" value="1"/>
</dbReference>
<dbReference type="RefSeq" id="WP_188367369.1">
    <property type="nucleotide sequence ID" value="NZ_BMDT01000004.1"/>
</dbReference>
<evidence type="ECO:0000256" key="1">
    <source>
        <dbReference type="ARBA" id="ARBA00007401"/>
    </source>
</evidence>
<dbReference type="Gene3D" id="2.60.40.10">
    <property type="entry name" value="Immunoglobulins"/>
    <property type="match status" value="1"/>
</dbReference>
<evidence type="ECO:0000256" key="3">
    <source>
        <dbReference type="ARBA" id="ARBA00023295"/>
    </source>
</evidence>
<evidence type="ECO:0000259" key="6">
    <source>
        <dbReference type="Pfam" id="PF02837"/>
    </source>
</evidence>
<dbReference type="Proteomes" id="UP000622610">
    <property type="component" value="Unassembled WGS sequence"/>
</dbReference>
<reference evidence="7" key="1">
    <citation type="journal article" date="2014" name="Int. J. Syst. Evol. Microbiol.">
        <title>Complete genome sequence of Corynebacterium casei LMG S-19264T (=DSM 44701T), isolated from a smear-ripened cheese.</title>
        <authorList>
            <consortium name="US DOE Joint Genome Institute (JGI-PGF)"/>
            <person name="Walter F."/>
            <person name="Albersmeier A."/>
            <person name="Kalinowski J."/>
            <person name="Ruckert C."/>
        </authorList>
    </citation>
    <scope>NUCLEOTIDE SEQUENCE</scope>
    <source>
        <strain evidence="7">CCM 8433</strain>
    </source>
</reference>
<dbReference type="InterPro" id="IPR051913">
    <property type="entry name" value="GH2_Domain-Containing"/>
</dbReference>
<dbReference type="InterPro" id="IPR036156">
    <property type="entry name" value="Beta-gal/glucu_dom_sf"/>
</dbReference>
<dbReference type="GO" id="GO:0005975">
    <property type="term" value="P:carbohydrate metabolic process"/>
    <property type="evidence" value="ECO:0007669"/>
    <property type="project" value="InterPro"/>
</dbReference>
<evidence type="ECO:0000259" key="5">
    <source>
        <dbReference type="Pfam" id="PF02836"/>
    </source>
</evidence>
<dbReference type="AlphaFoldDB" id="A0A917JGQ9"/>
<evidence type="ECO:0000259" key="4">
    <source>
        <dbReference type="Pfam" id="PF00703"/>
    </source>
</evidence>
<evidence type="ECO:0000313" key="7">
    <source>
        <dbReference type="EMBL" id="GGI65532.1"/>
    </source>
</evidence>
<comment type="caution">
    <text evidence="7">The sequence shown here is derived from an EMBL/GenBank/DDBJ whole genome shotgun (WGS) entry which is preliminary data.</text>
</comment>
<evidence type="ECO:0000256" key="2">
    <source>
        <dbReference type="ARBA" id="ARBA00022801"/>
    </source>
</evidence>
<dbReference type="InterPro" id="IPR008979">
    <property type="entry name" value="Galactose-bd-like_sf"/>
</dbReference>
<feature type="domain" description="Glycoside hydrolase family 2 catalytic" evidence="5">
    <location>
        <begin position="289"/>
        <end position="582"/>
    </location>
</feature>
<protein>
    <submittedName>
        <fullName evidence="7">Beta-glucuronidase</fullName>
    </submittedName>
</protein>
<keyword evidence="2" id="KW-0378">Hydrolase</keyword>
<dbReference type="Gene3D" id="2.60.120.260">
    <property type="entry name" value="Galactose-binding domain-like"/>
    <property type="match status" value="1"/>
</dbReference>
<accession>A0A917JGQ9</accession>
<dbReference type="InterPro" id="IPR006103">
    <property type="entry name" value="Glyco_hydro_2_cat"/>
</dbReference>
<dbReference type="Pfam" id="PF00703">
    <property type="entry name" value="Glyco_hydro_2"/>
    <property type="match status" value="1"/>
</dbReference>
<gene>
    <name evidence="7" type="ORF">GCM10011482_11860</name>
</gene>
<dbReference type="Gene3D" id="3.20.20.80">
    <property type="entry name" value="Glycosidases"/>
    <property type="match status" value="1"/>
</dbReference>
<dbReference type="InterPro" id="IPR013783">
    <property type="entry name" value="Ig-like_fold"/>
</dbReference>
<evidence type="ECO:0000313" key="8">
    <source>
        <dbReference type="Proteomes" id="UP000622610"/>
    </source>
</evidence>
<feature type="domain" description="Glycosyl hydrolases family 2 sugar binding" evidence="6">
    <location>
        <begin position="19"/>
        <end position="140"/>
    </location>
</feature>
<proteinExistence type="inferred from homology"/>
<sequence>MFNRREHPRPQFIREDFLSLDGQWDFTFDDQNEGLKNKWFHQFPESRKIEVPFTYETQLSGIDEQEQHSVVWYEKTFSVDDLANRVLTFEGSDYYTKVWLNGELLGDHRGAYERFSFDLADYLVEGENRITVRIVDSLMNEQPRGKQTWKEETFGCWYVGTTGIWKSVWLEKAAFNGLRAVKMTPDFDNDCIILEPSFKNKALLPTDKNYFFEATVTFKGELVSYHRSLFVHEMSPIQMETRIKKDSNWGTQRWSPHEPNLYDVTFKLFDESNNEIDSVVSYFGMRKISIENGKVLLNNEQLYQRLILDQGYWPESGLTPPSIDALEKDLDLTIESGYNGLRKHQKIEDERFMYLCDTKGLLVWVEMPSTYIFNDLAMTNLTDEWRQIVEQHYNHPSVITWVPFNESWGVKGIVDLVKPQQFTESIYYLTKAIDANRPVITNDGWEHTISDILTLHDYEEFGAAFAERYADKEAIVENDVMFNRDWFAFAKGYGYKGQPIIISEYGGIAFENSTEENWGYGNQVKNEADFLERFNRITHAIQDLEYINGFCYTQLTDVEQEINGLYTPDRQPKVTITEIKATNERRFK</sequence>
<organism evidence="7 8">
    <name type="scientific">Enterococcus alcedinis</name>
    <dbReference type="NCBI Taxonomy" id="1274384"/>
    <lineage>
        <taxon>Bacteria</taxon>
        <taxon>Bacillati</taxon>
        <taxon>Bacillota</taxon>
        <taxon>Bacilli</taxon>
        <taxon>Lactobacillales</taxon>
        <taxon>Enterococcaceae</taxon>
        <taxon>Enterococcus</taxon>
    </lineage>
</organism>
<feature type="domain" description="Glycoside hydrolase family 2 immunoglobulin-like beta-sandwich" evidence="4">
    <location>
        <begin position="251"/>
        <end position="286"/>
    </location>
</feature>
<dbReference type="SUPFAM" id="SSF51445">
    <property type="entry name" value="(Trans)glycosidases"/>
    <property type="match status" value="1"/>
</dbReference>
<dbReference type="InterPro" id="IPR006104">
    <property type="entry name" value="Glyco_hydro_2_N"/>
</dbReference>
<dbReference type="InterPro" id="IPR017853">
    <property type="entry name" value="GH"/>
</dbReference>